<organism evidence="3 4">
    <name type="scientific">Trichomonas vaginalis (strain ATCC PRA-98 / G3)</name>
    <dbReference type="NCBI Taxonomy" id="412133"/>
    <lineage>
        <taxon>Eukaryota</taxon>
        <taxon>Metamonada</taxon>
        <taxon>Parabasalia</taxon>
        <taxon>Trichomonadida</taxon>
        <taxon>Trichomonadidae</taxon>
        <taxon>Trichomonas</taxon>
    </lineage>
</organism>
<dbReference type="VEuPathDB" id="TrichDB:TVAGG3_0204520"/>
<reference evidence="3" key="1">
    <citation type="submission" date="2006-10" db="EMBL/GenBank/DDBJ databases">
        <authorList>
            <person name="Amadeo P."/>
            <person name="Zhao Q."/>
            <person name="Wortman J."/>
            <person name="Fraser-Liggett C."/>
            <person name="Carlton J."/>
        </authorList>
    </citation>
    <scope>NUCLEOTIDE SEQUENCE</scope>
    <source>
        <strain evidence="3">G3</strain>
    </source>
</reference>
<dbReference type="SMR" id="A2EVV2"/>
<gene>
    <name evidence="3" type="ORF">TVAG_421260</name>
</gene>
<dbReference type="VEuPathDB" id="TrichDB:TVAG_421260"/>
<evidence type="ECO:0000313" key="4">
    <source>
        <dbReference type="Proteomes" id="UP000001542"/>
    </source>
</evidence>
<dbReference type="SMART" id="SM00248">
    <property type="entry name" value="ANK"/>
    <property type="match status" value="3"/>
</dbReference>
<dbReference type="InterPro" id="IPR036770">
    <property type="entry name" value="Ankyrin_rpt-contain_sf"/>
</dbReference>
<feature type="repeat" description="ANK" evidence="1">
    <location>
        <begin position="94"/>
        <end position="124"/>
    </location>
</feature>
<proteinExistence type="predicted"/>
<dbReference type="InterPro" id="IPR020683">
    <property type="entry name" value="DUF3447"/>
</dbReference>
<evidence type="ECO:0000256" key="1">
    <source>
        <dbReference type="PROSITE-ProRule" id="PRU00023"/>
    </source>
</evidence>
<keyword evidence="1" id="KW-0040">ANK repeat</keyword>
<name>A2EVV2_TRIV3</name>
<dbReference type="InterPro" id="IPR002110">
    <property type="entry name" value="Ankyrin_rpt"/>
</dbReference>
<dbReference type="SUPFAM" id="SSF48403">
    <property type="entry name" value="Ankyrin repeat"/>
    <property type="match status" value="1"/>
</dbReference>
<dbReference type="PANTHER" id="PTHR24182">
    <property type="entry name" value="ANKYRIN REPEAT AND SOCS BOX CONTAINING 4"/>
    <property type="match status" value="1"/>
</dbReference>
<sequence>MSECLKYQEPYSDCMKFAIISHNIDFVTFLINEYDIEINLRCCGKYNNLEALLIYFDQTNDFQKCFVYSAKLNIISLIKYFLSFGPNINEEDRDGHSALYTAVCYNDKETAELLISHGANINKI</sequence>
<protein>
    <recommendedName>
        <fullName evidence="2">DUF3447 domain-containing protein</fullName>
    </recommendedName>
</protein>
<feature type="domain" description="DUF3447" evidence="2">
    <location>
        <begin position="1"/>
        <end position="55"/>
    </location>
</feature>
<accession>A2EVV2</accession>
<dbReference type="AlphaFoldDB" id="A2EVV2"/>
<dbReference type="PROSITE" id="PS50297">
    <property type="entry name" value="ANK_REP_REGION"/>
    <property type="match status" value="1"/>
</dbReference>
<evidence type="ECO:0000313" key="3">
    <source>
        <dbReference type="EMBL" id="EAY03239.1"/>
    </source>
</evidence>
<dbReference type="RefSeq" id="XP_001315462.1">
    <property type="nucleotide sequence ID" value="XM_001315427.1"/>
</dbReference>
<dbReference type="Proteomes" id="UP000001542">
    <property type="component" value="Unassembled WGS sequence"/>
</dbReference>
<dbReference type="Gene3D" id="1.25.40.20">
    <property type="entry name" value="Ankyrin repeat-containing domain"/>
    <property type="match status" value="1"/>
</dbReference>
<dbReference type="KEGG" id="tva:4761081"/>
<reference evidence="3" key="2">
    <citation type="journal article" date="2007" name="Science">
        <title>Draft genome sequence of the sexually transmitted pathogen Trichomonas vaginalis.</title>
        <authorList>
            <person name="Carlton J.M."/>
            <person name="Hirt R.P."/>
            <person name="Silva J.C."/>
            <person name="Delcher A.L."/>
            <person name="Schatz M."/>
            <person name="Zhao Q."/>
            <person name="Wortman J.R."/>
            <person name="Bidwell S.L."/>
            <person name="Alsmark U.C.M."/>
            <person name="Besteiro S."/>
            <person name="Sicheritz-Ponten T."/>
            <person name="Noel C.J."/>
            <person name="Dacks J.B."/>
            <person name="Foster P.G."/>
            <person name="Simillion C."/>
            <person name="Van de Peer Y."/>
            <person name="Miranda-Saavedra D."/>
            <person name="Barton G.J."/>
            <person name="Westrop G.D."/>
            <person name="Mueller S."/>
            <person name="Dessi D."/>
            <person name="Fiori P.L."/>
            <person name="Ren Q."/>
            <person name="Paulsen I."/>
            <person name="Zhang H."/>
            <person name="Bastida-Corcuera F.D."/>
            <person name="Simoes-Barbosa A."/>
            <person name="Brown M.T."/>
            <person name="Hayes R.D."/>
            <person name="Mukherjee M."/>
            <person name="Okumura C.Y."/>
            <person name="Schneider R."/>
            <person name="Smith A.J."/>
            <person name="Vanacova S."/>
            <person name="Villalvazo M."/>
            <person name="Haas B.J."/>
            <person name="Pertea M."/>
            <person name="Feldblyum T.V."/>
            <person name="Utterback T.R."/>
            <person name="Shu C.L."/>
            <person name="Osoegawa K."/>
            <person name="de Jong P.J."/>
            <person name="Hrdy I."/>
            <person name="Horvathova L."/>
            <person name="Zubacova Z."/>
            <person name="Dolezal P."/>
            <person name="Malik S.B."/>
            <person name="Logsdon J.M. Jr."/>
            <person name="Henze K."/>
            <person name="Gupta A."/>
            <person name="Wang C.C."/>
            <person name="Dunne R.L."/>
            <person name="Upcroft J.A."/>
            <person name="Upcroft P."/>
            <person name="White O."/>
            <person name="Salzberg S.L."/>
            <person name="Tang P."/>
            <person name="Chiu C.-H."/>
            <person name="Lee Y.-S."/>
            <person name="Embley T.M."/>
            <person name="Coombs G.H."/>
            <person name="Mottram J.C."/>
            <person name="Tachezy J."/>
            <person name="Fraser-Liggett C.M."/>
            <person name="Johnson P.J."/>
        </authorList>
    </citation>
    <scope>NUCLEOTIDE SEQUENCE [LARGE SCALE GENOMIC DNA]</scope>
    <source>
        <strain evidence="3">G3</strain>
    </source>
</reference>
<dbReference type="Pfam" id="PF11929">
    <property type="entry name" value="DUF3447"/>
    <property type="match status" value="1"/>
</dbReference>
<dbReference type="InParanoid" id="A2EVV2"/>
<dbReference type="EMBL" id="DS113511">
    <property type="protein sequence ID" value="EAY03239.1"/>
    <property type="molecule type" value="Genomic_DNA"/>
</dbReference>
<keyword evidence="4" id="KW-1185">Reference proteome</keyword>
<dbReference type="PROSITE" id="PS50088">
    <property type="entry name" value="ANK_REPEAT"/>
    <property type="match status" value="1"/>
</dbReference>
<dbReference type="PANTHER" id="PTHR24182:SF13">
    <property type="entry name" value="LD18443P"/>
    <property type="match status" value="1"/>
</dbReference>
<dbReference type="Pfam" id="PF00023">
    <property type="entry name" value="Ank"/>
    <property type="match status" value="1"/>
</dbReference>
<evidence type="ECO:0000259" key="2">
    <source>
        <dbReference type="Pfam" id="PF11929"/>
    </source>
</evidence>